<gene>
    <name evidence="2" type="ORF">ACFPJ6_06930</name>
</gene>
<reference evidence="3" key="1">
    <citation type="journal article" date="2019" name="Int. J. Syst. Evol. Microbiol.">
        <title>The Global Catalogue of Microorganisms (GCM) 10K type strain sequencing project: providing services to taxonomists for standard genome sequencing and annotation.</title>
        <authorList>
            <consortium name="The Broad Institute Genomics Platform"/>
            <consortium name="The Broad Institute Genome Sequencing Center for Infectious Disease"/>
            <person name="Wu L."/>
            <person name="Ma J."/>
        </authorList>
    </citation>
    <scope>NUCLEOTIDE SEQUENCE [LARGE SCALE GENOMIC DNA]</scope>
    <source>
        <strain evidence="3">CCUG 43114</strain>
    </source>
</reference>
<dbReference type="Proteomes" id="UP001596122">
    <property type="component" value="Unassembled WGS sequence"/>
</dbReference>
<evidence type="ECO:0000313" key="3">
    <source>
        <dbReference type="Proteomes" id="UP001596122"/>
    </source>
</evidence>
<evidence type="ECO:0000256" key="1">
    <source>
        <dbReference type="SAM" id="Phobius"/>
    </source>
</evidence>
<protein>
    <submittedName>
        <fullName evidence="2">Uncharacterized protein</fullName>
    </submittedName>
</protein>
<proteinExistence type="predicted"/>
<keyword evidence="1" id="KW-1133">Transmembrane helix</keyword>
<keyword evidence="1" id="KW-0472">Membrane</keyword>
<accession>A0ABW0GKV4</accession>
<organism evidence="2 3">
    <name type="scientific">Aquipuribacter nitratireducens</name>
    <dbReference type="NCBI Taxonomy" id="650104"/>
    <lineage>
        <taxon>Bacteria</taxon>
        <taxon>Bacillati</taxon>
        <taxon>Actinomycetota</taxon>
        <taxon>Actinomycetes</taxon>
        <taxon>Micrococcales</taxon>
        <taxon>Intrasporangiaceae</taxon>
        <taxon>Aquipuribacter</taxon>
    </lineage>
</organism>
<name>A0ABW0GKV4_9MICO</name>
<keyword evidence="1" id="KW-0812">Transmembrane</keyword>
<sequence length="207" mass="20751">MVPRAVPTTVVALGLALVVAGVVMLTLAAPPQRVGGPLPTAGGLVVSDPGVLALTGRPVTVAVEGGGAGTGVFLGREDEVRAWLGGASYTRLTGVAAIDRPAVEAVAGGGGAPDPAEADVWQREATGPGAELRVEGARPTDVVVVAAGDGGTAEVVWDRPARHPGAWPLVAGGALLAAVGLRWLVVLNRRLARRRRSVRGAGAGVRR</sequence>
<feature type="transmembrane region" description="Helical" evidence="1">
    <location>
        <begin position="166"/>
        <end position="187"/>
    </location>
</feature>
<keyword evidence="3" id="KW-1185">Reference proteome</keyword>
<comment type="caution">
    <text evidence="2">The sequence shown here is derived from an EMBL/GenBank/DDBJ whole genome shotgun (WGS) entry which is preliminary data.</text>
</comment>
<dbReference type="EMBL" id="JBHSLD010000007">
    <property type="protein sequence ID" value="MFC5380518.1"/>
    <property type="molecule type" value="Genomic_DNA"/>
</dbReference>
<dbReference type="RefSeq" id="WP_340268114.1">
    <property type="nucleotide sequence ID" value="NZ_JBBEOG010000002.1"/>
</dbReference>
<evidence type="ECO:0000313" key="2">
    <source>
        <dbReference type="EMBL" id="MFC5380518.1"/>
    </source>
</evidence>